<accession>A0ABY3T2W2</accession>
<gene>
    <name evidence="1" type="ORF">L2Y54_03460</name>
</gene>
<protein>
    <recommendedName>
        <fullName evidence="3">NACHT domain-containing protein</fullName>
    </recommendedName>
</protein>
<evidence type="ECO:0000313" key="1">
    <source>
        <dbReference type="EMBL" id="UJS25106.1"/>
    </source>
</evidence>
<dbReference type="Gene3D" id="3.40.50.300">
    <property type="entry name" value="P-loop containing nucleotide triphosphate hydrolases"/>
    <property type="match status" value="1"/>
</dbReference>
<dbReference type="RefSeq" id="WP_236499844.1">
    <property type="nucleotide sequence ID" value="NZ_CP091244.1"/>
</dbReference>
<evidence type="ECO:0008006" key="3">
    <source>
        <dbReference type="Google" id="ProtNLM"/>
    </source>
</evidence>
<organism evidence="1 2">
    <name type="scientific">Thiothrix winogradskyi</name>
    <dbReference type="NCBI Taxonomy" id="96472"/>
    <lineage>
        <taxon>Bacteria</taxon>
        <taxon>Pseudomonadati</taxon>
        <taxon>Pseudomonadota</taxon>
        <taxon>Gammaproteobacteria</taxon>
        <taxon>Thiotrichales</taxon>
        <taxon>Thiotrichaceae</taxon>
        <taxon>Thiothrix</taxon>
    </lineage>
</organism>
<dbReference type="SUPFAM" id="SSF52540">
    <property type="entry name" value="P-loop containing nucleoside triphosphate hydrolases"/>
    <property type="match status" value="1"/>
</dbReference>
<dbReference type="EMBL" id="CP091244">
    <property type="protein sequence ID" value="UJS25106.1"/>
    <property type="molecule type" value="Genomic_DNA"/>
</dbReference>
<reference evidence="1" key="1">
    <citation type="journal article" date="2022" name="Microorganisms">
        <title>Two New Species of Filamentous Sulfur Bacteria of the Genus Thiothrix, Thiothrix winogradskyi sp. nov. and 'Candidatus Thiothrix sulfatifontis' sp. nov.</title>
        <authorList>
            <person name="Ravin N.V."/>
            <person name="Rossetti S."/>
            <person name="Beletsky A.V."/>
            <person name="Kadnikov V.V."/>
            <person name="Rudenko T.S."/>
            <person name="Smolyakov D.D."/>
            <person name="Moskvitina M.I."/>
            <person name="Gureeva M.V."/>
            <person name="Mardanov A.V."/>
            <person name="Grabovich M.Y."/>
        </authorList>
    </citation>
    <scope>NUCLEOTIDE SEQUENCE</scope>
    <source>
        <strain evidence="1">CT3</strain>
    </source>
</reference>
<dbReference type="Proteomes" id="UP001054801">
    <property type="component" value="Chromosome"/>
</dbReference>
<proteinExistence type="predicted"/>
<sequence length="614" mass="69018">MTRIFIRDEYHCGQRDTEAEDYVKQFATPVLFGRTHEIGLLNQAWVDSQSHLFLLHGAIGLGKTALIHKWLHTLQKKHWHDAETVFLWSFYPPDLTRPLEDPVEEFFRYALHWFGGEAATRCPNLLQGEYLAKLVNAHHTLLILDGLETLQYTKGSAANQVGDPRLNVLLERLAAQNAGLCVVISREPLEGNFDETGVKHHALEKLSVDAAAECLSYKGVQADTDKLRQIAVDYGQNPLTLNLLGGYLSVWHAGDWQRMDQIPVLMDQQADGRQARRILVANATELHGKPTEAILYLLSLLYRPVHWDTLEALLSRERNWSLPPIFKRPPQDNYASLIAGFLRLSQRKRYQAILQLRELGLLELSGRCFWLPLWVREAYQRQFKYDWPVAWKQTNVHLMQYHAALPPETDALTGIIPLTVTQKSVKVTGPFGKLITPTPISAPEPAIIPEPVAVAEMAVETKEPAPEFTEANVYTPHIDLAWLNSLSPALTATLANTRSATAIDDIVESSSALTAADTVIEVSSEPIVEPIPAPAPEPVVEIVSETVVEPAPEPSKTPVTTLQRADIDNMLELMAQLKHYQNALHTLQIRTQKYQKHVRQFDREVRSVKVKGAA</sequence>
<evidence type="ECO:0000313" key="2">
    <source>
        <dbReference type="Proteomes" id="UP001054801"/>
    </source>
</evidence>
<keyword evidence="2" id="KW-1185">Reference proteome</keyword>
<name>A0ABY3T2W2_9GAMM</name>
<dbReference type="InterPro" id="IPR027417">
    <property type="entry name" value="P-loop_NTPase"/>
</dbReference>